<protein>
    <submittedName>
        <fullName evidence="1">Uncharacterized protein</fullName>
    </submittedName>
</protein>
<evidence type="ECO:0000313" key="1">
    <source>
        <dbReference type="EMBL" id="CAK9177584.1"/>
    </source>
</evidence>
<dbReference type="Proteomes" id="UP001642360">
    <property type="component" value="Unassembled WGS sequence"/>
</dbReference>
<name>A0ABC8UBB0_9AQUA</name>
<reference evidence="1 2" key="1">
    <citation type="submission" date="2024-02" db="EMBL/GenBank/DDBJ databases">
        <authorList>
            <person name="Vignale AGUSTIN F."/>
            <person name="Sosa J E."/>
            <person name="Modenutti C."/>
        </authorList>
    </citation>
    <scope>NUCLEOTIDE SEQUENCE [LARGE SCALE GENOMIC DNA]</scope>
</reference>
<comment type="caution">
    <text evidence="1">The sequence shown here is derived from an EMBL/GenBank/DDBJ whole genome shotgun (WGS) entry which is preliminary data.</text>
</comment>
<dbReference type="AlphaFoldDB" id="A0ABC8UBB0"/>
<organism evidence="1 2">
    <name type="scientific">Ilex paraguariensis</name>
    <name type="common">yerba mate</name>
    <dbReference type="NCBI Taxonomy" id="185542"/>
    <lineage>
        <taxon>Eukaryota</taxon>
        <taxon>Viridiplantae</taxon>
        <taxon>Streptophyta</taxon>
        <taxon>Embryophyta</taxon>
        <taxon>Tracheophyta</taxon>
        <taxon>Spermatophyta</taxon>
        <taxon>Magnoliopsida</taxon>
        <taxon>eudicotyledons</taxon>
        <taxon>Gunneridae</taxon>
        <taxon>Pentapetalae</taxon>
        <taxon>asterids</taxon>
        <taxon>campanulids</taxon>
        <taxon>Aquifoliales</taxon>
        <taxon>Aquifoliaceae</taxon>
        <taxon>Ilex</taxon>
    </lineage>
</organism>
<dbReference type="EMBL" id="CAUOFW020007091">
    <property type="protein sequence ID" value="CAK9177584.1"/>
    <property type="molecule type" value="Genomic_DNA"/>
</dbReference>
<sequence>MCKVIGTCSFGIHMRKVVFTLTVVCKIQSLVGEFLSSTDQCKRKQTETASRSPRQTNWIPPKGPKIKYNCDGTFSNKMSTTPVVIVARNKEGQLLEGRATTIPIVSSLYFEAAVVRETCLTATTLQTERASIERICSLRGFVVGDAKRWVSWPWASQECCLVAVWCFGRRLKAAGELDGQIGRRLEEAGRLGDAMRKLVGALGVGCGGPTVLALGLIF</sequence>
<accession>A0ABC8UBB0</accession>
<evidence type="ECO:0000313" key="2">
    <source>
        <dbReference type="Proteomes" id="UP001642360"/>
    </source>
</evidence>
<keyword evidence="2" id="KW-1185">Reference proteome</keyword>
<gene>
    <name evidence="1" type="ORF">ILEXP_LOCUS47494</name>
</gene>
<proteinExistence type="predicted"/>